<dbReference type="GO" id="GO:0016973">
    <property type="term" value="P:poly(A)+ mRNA export from nucleus"/>
    <property type="evidence" value="ECO:0007669"/>
    <property type="project" value="TreeGrafter"/>
</dbReference>
<dbReference type="InterPro" id="IPR018222">
    <property type="entry name" value="Nuclear_transport_factor_2_euk"/>
</dbReference>
<dbReference type="InterPro" id="IPR030217">
    <property type="entry name" value="NXF_fam"/>
</dbReference>
<dbReference type="Gene3D" id="3.10.450.50">
    <property type="match status" value="1"/>
</dbReference>
<dbReference type="PROSITE" id="PS50177">
    <property type="entry name" value="NTF2_DOMAIN"/>
    <property type="match status" value="1"/>
</dbReference>
<dbReference type="InterPro" id="IPR009060">
    <property type="entry name" value="UBA-like_sf"/>
</dbReference>
<evidence type="ECO:0000256" key="5">
    <source>
        <dbReference type="ARBA" id="ARBA00022737"/>
    </source>
</evidence>
<evidence type="ECO:0008006" key="13">
    <source>
        <dbReference type="Google" id="ProtNLM"/>
    </source>
</evidence>
<dbReference type="OrthoDB" id="25872at2759"/>
<dbReference type="SUPFAM" id="SSF46934">
    <property type="entry name" value="UBA-like"/>
    <property type="match status" value="1"/>
</dbReference>
<dbReference type="InterPro" id="IPR032675">
    <property type="entry name" value="LRR_dom_sf"/>
</dbReference>
<organism evidence="11 12">
    <name type="scientific">Candolleomyces aberdarensis</name>
    <dbReference type="NCBI Taxonomy" id="2316362"/>
    <lineage>
        <taxon>Eukaryota</taxon>
        <taxon>Fungi</taxon>
        <taxon>Dikarya</taxon>
        <taxon>Basidiomycota</taxon>
        <taxon>Agaricomycotina</taxon>
        <taxon>Agaricomycetes</taxon>
        <taxon>Agaricomycetidae</taxon>
        <taxon>Agaricales</taxon>
        <taxon>Agaricineae</taxon>
        <taxon>Psathyrellaceae</taxon>
        <taxon>Candolleomyces</taxon>
    </lineage>
</organism>
<dbReference type="Pfam" id="PF22602">
    <property type="entry name" value="NXF_NTF2"/>
    <property type="match status" value="1"/>
</dbReference>
<dbReference type="InterPro" id="IPR005637">
    <property type="entry name" value="TAP_C_dom"/>
</dbReference>
<feature type="domain" description="TAP-C" evidence="10">
    <location>
        <begin position="471"/>
        <end position="522"/>
    </location>
</feature>
<evidence type="ECO:0000256" key="7">
    <source>
        <dbReference type="ARBA" id="ARBA00023242"/>
    </source>
</evidence>
<dbReference type="EMBL" id="SDEE01000004">
    <property type="protein sequence ID" value="RXW25534.1"/>
    <property type="molecule type" value="Genomic_DNA"/>
</dbReference>
<sequence length="522" mass="57241">MAGRMRRNAVSASGGSSSNGSAPTRVTITRGGKTIEHWREVVKNRWNSEIQFLNLESLIDDEAVKKHNLSPPGVGGGSARDAAVILKLASELKPPVKTLSLANNKLAGEHLQYISKYLPKLANLSLSNNNLRHWKDLDFISGRKEKLVHLRELLLIGNPVRELEYKNNRAERYKQELTRRFPSLEVLDSEPVAQISFGVQQAAAAIPVKKPDATTFPYPMSGSFITGVDGGLVSNFLVRFFALFDNQRDQLVDAYDPQASFSFSVNTTIPIRARIQGLHTSKELPNQRKLEWSHWLGGGEGGSRNLNRMHGGLERAVKSLHIGGEAAVKAFQTLPGTRHDIGGPPEKFCLEAFPVPLGANAGMGLLVALHGQFTELPADGVRSFDRTFLLAPAPDGSRAKSNGWDVVILSDQLTIRAYSSPEAWKPGDLLVQAQAKSTPTSNGSTSQNQLPQTVISSLPPEQQSALATIPEPQRNLVIQLMSRTSLNVKFAVDCLQNNEWNMDKAYANFEQVKATLGREAYL</sequence>
<dbReference type="InterPro" id="IPR001611">
    <property type="entry name" value="Leu-rich_rpt"/>
</dbReference>
<evidence type="ECO:0000259" key="10">
    <source>
        <dbReference type="PROSITE" id="PS51281"/>
    </source>
</evidence>
<dbReference type="AlphaFoldDB" id="A0A4Q2E1C6"/>
<evidence type="ECO:0000256" key="2">
    <source>
        <dbReference type="ARBA" id="ARBA00009285"/>
    </source>
</evidence>
<feature type="compositionally biased region" description="Low complexity" evidence="8">
    <location>
        <begin position="8"/>
        <end position="22"/>
    </location>
</feature>
<evidence type="ECO:0000313" key="11">
    <source>
        <dbReference type="EMBL" id="RXW25534.1"/>
    </source>
</evidence>
<comment type="similarity">
    <text evidence="2">Belongs to the NXF family.</text>
</comment>
<protein>
    <recommendedName>
        <fullName evidence="13">NTF2-like protein</fullName>
    </recommendedName>
</protein>
<keyword evidence="7" id="KW-0539">Nucleus</keyword>
<evidence type="ECO:0000256" key="3">
    <source>
        <dbReference type="ARBA" id="ARBA00022448"/>
    </source>
</evidence>
<dbReference type="PROSITE" id="PS51281">
    <property type="entry name" value="TAP_C"/>
    <property type="match status" value="1"/>
</dbReference>
<dbReference type="STRING" id="2316362.A0A4Q2E1C6"/>
<evidence type="ECO:0000256" key="8">
    <source>
        <dbReference type="SAM" id="MobiDB-lite"/>
    </source>
</evidence>
<accession>A0A4Q2E1C6</accession>
<dbReference type="PROSITE" id="PS51450">
    <property type="entry name" value="LRR"/>
    <property type="match status" value="1"/>
</dbReference>
<comment type="subcellular location">
    <subcellularLocation>
        <location evidence="1">Nucleus</location>
    </subcellularLocation>
</comment>
<dbReference type="PANTHER" id="PTHR10662:SF22">
    <property type="entry name" value="NUCLEAR RNA EXPORT FACTOR 1"/>
    <property type="match status" value="1"/>
</dbReference>
<dbReference type="Gene3D" id="1.10.8.10">
    <property type="entry name" value="DNA helicase RuvA subunit, C-terminal domain"/>
    <property type="match status" value="1"/>
</dbReference>
<keyword evidence="4" id="KW-0433">Leucine-rich repeat</keyword>
<evidence type="ECO:0000313" key="12">
    <source>
        <dbReference type="Proteomes" id="UP000290288"/>
    </source>
</evidence>
<dbReference type="SMART" id="SM00804">
    <property type="entry name" value="TAP_C"/>
    <property type="match status" value="1"/>
</dbReference>
<keyword evidence="6" id="KW-0509">mRNA transport</keyword>
<dbReference type="InterPro" id="IPR057125">
    <property type="entry name" value="NXF1/2/3/5-like_LRR"/>
</dbReference>
<feature type="region of interest" description="Disordered" evidence="8">
    <location>
        <begin position="1"/>
        <end position="30"/>
    </location>
</feature>
<dbReference type="Proteomes" id="UP000290288">
    <property type="component" value="Unassembled WGS sequence"/>
</dbReference>
<evidence type="ECO:0000256" key="6">
    <source>
        <dbReference type="ARBA" id="ARBA00022816"/>
    </source>
</evidence>
<dbReference type="CDD" id="cd14342">
    <property type="entry name" value="UBA_TAP-C"/>
    <property type="match status" value="1"/>
</dbReference>
<evidence type="ECO:0000256" key="1">
    <source>
        <dbReference type="ARBA" id="ARBA00004123"/>
    </source>
</evidence>
<keyword evidence="5" id="KW-0677">Repeat</keyword>
<comment type="caution">
    <text evidence="11">The sequence shown here is derived from an EMBL/GenBank/DDBJ whole genome shotgun (WGS) entry which is preliminary data.</text>
</comment>
<gene>
    <name evidence="11" type="ORF">EST38_g335</name>
</gene>
<dbReference type="InterPro" id="IPR002075">
    <property type="entry name" value="NTF2_dom"/>
</dbReference>
<dbReference type="Pfam" id="PF24048">
    <property type="entry name" value="LRR_NXF1-5"/>
    <property type="match status" value="1"/>
</dbReference>
<dbReference type="InterPro" id="IPR032710">
    <property type="entry name" value="NTF2-like_dom_sf"/>
</dbReference>
<feature type="domain" description="NTF2" evidence="9">
    <location>
        <begin position="232"/>
        <end position="415"/>
    </location>
</feature>
<dbReference type="SUPFAM" id="SSF54427">
    <property type="entry name" value="NTF2-like"/>
    <property type="match status" value="1"/>
</dbReference>
<evidence type="ECO:0000256" key="4">
    <source>
        <dbReference type="ARBA" id="ARBA00022614"/>
    </source>
</evidence>
<dbReference type="GO" id="GO:0005634">
    <property type="term" value="C:nucleus"/>
    <property type="evidence" value="ECO:0007669"/>
    <property type="project" value="UniProtKB-SubCell"/>
</dbReference>
<proteinExistence type="inferred from homology"/>
<dbReference type="Pfam" id="PF03943">
    <property type="entry name" value="TAP_C"/>
    <property type="match status" value="1"/>
</dbReference>
<evidence type="ECO:0000259" key="9">
    <source>
        <dbReference type="PROSITE" id="PS50177"/>
    </source>
</evidence>
<name>A0A4Q2E1C6_9AGAR</name>
<dbReference type="PANTHER" id="PTHR10662">
    <property type="entry name" value="NUCLEAR RNA EXPORT FACTOR"/>
    <property type="match status" value="1"/>
</dbReference>
<dbReference type="SUPFAM" id="SSF52058">
    <property type="entry name" value="L domain-like"/>
    <property type="match status" value="1"/>
</dbReference>
<keyword evidence="12" id="KW-1185">Reference proteome</keyword>
<dbReference type="GO" id="GO:0003723">
    <property type="term" value="F:RNA binding"/>
    <property type="evidence" value="ECO:0007669"/>
    <property type="project" value="TreeGrafter"/>
</dbReference>
<reference evidence="11 12" key="1">
    <citation type="submission" date="2019-01" db="EMBL/GenBank/DDBJ databases">
        <title>Draft genome sequence of Psathyrella aberdarensis IHI B618.</title>
        <authorList>
            <person name="Buettner E."/>
            <person name="Kellner H."/>
        </authorList>
    </citation>
    <scope>NUCLEOTIDE SEQUENCE [LARGE SCALE GENOMIC DNA]</scope>
    <source>
        <strain evidence="11 12">IHI B618</strain>
    </source>
</reference>
<dbReference type="Gene3D" id="3.80.10.10">
    <property type="entry name" value="Ribonuclease Inhibitor"/>
    <property type="match status" value="1"/>
</dbReference>
<keyword evidence="3" id="KW-0813">Transport</keyword>